<dbReference type="EMBL" id="JADGKB010000076">
    <property type="protein sequence ID" value="KAJ3254860.1"/>
    <property type="molecule type" value="Genomic_DNA"/>
</dbReference>
<proteinExistence type="inferred from homology"/>
<keyword evidence="3" id="KW-0963">Cytoplasm</keyword>
<dbReference type="InterPro" id="IPR033394">
    <property type="entry name" value="Svf1-like_C"/>
</dbReference>
<sequence>MDAELKDLEFSNSVPSAADGPTFYLTTDSGYYILIQMIYSSMNSWSHSIQIACRIHGPNGYKKTKTESKGASDFKMSSDKLSADCKPMSVKYIEVSFDDGDIVMNFQVVSLGTVRIGSGKHLFGKSEDKGYVKSAHIPKAIATGTLKVDGKTIDLKGHGCINFVTQHLPQNVARWNFANLQNETDAVVLYQASMFKGSEKKQISQGFVVLDSKIVGITTENKTVFHHTEFDKFSNYQIPTSLTHEWSGKTLDGKDLKVVMNLSLKGMIDKVDVLSELPYLVRKFIQTFITAPFVYQWLEDVTVDVYVGGEKREIKGRVFHENAFMGDIAEMIYQYSSDNLTCDIRQADIITDTYLAELRAYKPEKLAPIDLPSTFTPPAAPTKPELELAVAQKEEGELKEEEWPALVDPIDDPENYNDEYDFRDDEDHGKLFPAPLKEIHYH</sequence>
<gene>
    <name evidence="7" type="primary">SVF1</name>
    <name evidence="7" type="ORF">HK103_006753</name>
</gene>
<dbReference type="GO" id="GO:0005737">
    <property type="term" value="C:cytoplasm"/>
    <property type="evidence" value="ECO:0007669"/>
    <property type="project" value="UniProtKB-SubCell"/>
</dbReference>
<accession>A0AAD5UD49</accession>
<evidence type="ECO:0000256" key="1">
    <source>
        <dbReference type="ARBA" id="ARBA00004496"/>
    </source>
</evidence>
<feature type="compositionally biased region" description="Acidic residues" evidence="4">
    <location>
        <begin position="409"/>
        <end position="424"/>
    </location>
</feature>
<evidence type="ECO:0000256" key="2">
    <source>
        <dbReference type="ARBA" id="ARBA00009069"/>
    </source>
</evidence>
<dbReference type="Pfam" id="PF17187">
    <property type="entry name" value="Svf1_C"/>
    <property type="match status" value="1"/>
</dbReference>
<dbReference type="GO" id="GO:0006979">
    <property type="term" value="P:response to oxidative stress"/>
    <property type="evidence" value="ECO:0007669"/>
    <property type="project" value="InterPro"/>
</dbReference>
<dbReference type="PANTHER" id="PTHR47107">
    <property type="entry name" value="SVF1-LIKE PROTEIN YDR222W-RELATED"/>
    <property type="match status" value="1"/>
</dbReference>
<evidence type="ECO:0000256" key="3">
    <source>
        <dbReference type="ARBA" id="ARBA00022490"/>
    </source>
</evidence>
<comment type="caution">
    <text evidence="7">The sequence shown here is derived from an EMBL/GenBank/DDBJ whole genome shotgun (WGS) entry which is preliminary data.</text>
</comment>
<evidence type="ECO:0000313" key="7">
    <source>
        <dbReference type="EMBL" id="KAJ3254860.1"/>
    </source>
</evidence>
<dbReference type="AlphaFoldDB" id="A0AAD5UD49"/>
<organism evidence="7 8">
    <name type="scientific">Boothiomyces macroporosus</name>
    <dbReference type="NCBI Taxonomy" id="261099"/>
    <lineage>
        <taxon>Eukaryota</taxon>
        <taxon>Fungi</taxon>
        <taxon>Fungi incertae sedis</taxon>
        <taxon>Chytridiomycota</taxon>
        <taxon>Chytridiomycota incertae sedis</taxon>
        <taxon>Chytridiomycetes</taxon>
        <taxon>Rhizophydiales</taxon>
        <taxon>Terramycetaceae</taxon>
        <taxon>Boothiomyces</taxon>
    </lineage>
</organism>
<comment type="similarity">
    <text evidence="2">Belongs to the SVF1 family.</text>
</comment>
<dbReference type="Proteomes" id="UP001210925">
    <property type="component" value="Unassembled WGS sequence"/>
</dbReference>
<evidence type="ECO:0000256" key="4">
    <source>
        <dbReference type="SAM" id="MobiDB-lite"/>
    </source>
</evidence>
<dbReference type="InterPro" id="IPR051385">
    <property type="entry name" value="Ceramide-binding_SVF1"/>
</dbReference>
<keyword evidence="8" id="KW-1185">Reference proteome</keyword>
<dbReference type="Pfam" id="PF08622">
    <property type="entry name" value="Svf1"/>
    <property type="match status" value="1"/>
</dbReference>
<dbReference type="SUPFAM" id="SSF159245">
    <property type="entry name" value="AttH-like"/>
    <property type="match status" value="1"/>
</dbReference>
<evidence type="ECO:0000259" key="5">
    <source>
        <dbReference type="Pfam" id="PF08622"/>
    </source>
</evidence>
<dbReference type="Pfam" id="PF10775">
    <property type="entry name" value="ATP_sub_h"/>
    <property type="match status" value="1"/>
</dbReference>
<dbReference type="GO" id="GO:0015986">
    <property type="term" value="P:proton motive force-driven ATP synthesis"/>
    <property type="evidence" value="ECO:0007669"/>
    <property type="project" value="InterPro"/>
</dbReference>
<dbReference type="InterPro" id="IPR013931">
    <property type="entry name" value="Svf1-like_N"/>
</dbReference>
<protein>
    <submittedName>
        <fullName evidence="7">Cell survival pathways protein</fullName>
    </submittedName>
</protein>
<name>A0AAD5UD49_9FUNG</name>
<feature type="region of interest" description="Disordered" evidence="4">
    <location>
        <begin position="393"/>
        <end position="429"/>
    </location>
</feature>
<dbReference type="PANTHER" id="PTHR47107:SF1">
    <property type="entry name" value="CERAMIDE-BINDING PROTEIN SVF1-RELATED"/>
    <property type="match status" value="1"/>
</dbReference>
<comment type="subcellular location">
    <subcellularLocation>
        <location evidence="1">Cytoplasm</location>
    </subcellularLocation>
</comment>
<evidence type="ECO:0000259" key="6">
    <source>
        <dbReference type="Pfam" id="PF17187"/>
    </source>
</evidence>
<reference evidence="7" key="1">
    <citation type="submission" date="2020-05" db="EMBL/GenBank/DDBJ databases">
        <title>Phylogenomic resolution of chytrid fungi.</title>
        <authorList>
            <person name="Stajich J.E."/>
            <person name="Amses K."/>
            <person name="Simmons R."/>
            <person name="Seto K."/>
            <person name="Myers J."/>
            <person name="Bonds A."/>
            <person name="Quandt C.A."/>
            <person name="Barry K."/>
            <person name="Liu P."/>
            <person name="Grigoriev I."/>
            <person name="Longcore J.E."/>
            <person name="James T.Y."/>
        </authorList>
    </citation>
    <scope>NUCLEOTIDE SEQUENCE</scope>
    <source>
        <strain evidence="7">PLAUS21</strain>
    </source>
</reference>
<dbReference type="InterPro" id="IPR019711">
    <property type="entry name" value="ATP_synth_F0_suH"/>
</dbReference>
<feature type="domain" description="Svf1-like N-terminal" evidence="5">
    <location>
        <begin position="22"/>
        <end position="159"/>
    </location>
</feature>
<evidence type="ECO:0000313" key="8">
    <source>
        <dbReference type="Proteomes" id="UP001210925"/>
    </source>
</evidence>
<feature type="domain" description="Svf1-like C-terminal" evidence="6">
    <location>
        <begin position="171"/>
        <end position="325"/>
    </location>
</feature>